<feature type="transmembrane region" description="Helical" evidence="8">
    <location>
        <begin position="71"/>
        <end position="88"/>
    </location>
</feature>
<feature type="transmembrane region" description="Helical" evidence="8">
    <location>
        <begin position="6"/>
        <end position="29"/>
    </location>
</feature>
<dbReference type="PANTHER" id="PTHR31064:SF30">
    <property type="entry name" value="HIGH-AFFINITY POTASSIUM TRANSPORT PROTEIN-RELATED"/>
    <property type="match status" value="1"/>
</dbReference>
<keyword evidence="2" id="KW-0813">Transport</keyword>
<keyword evidence="4 8" id="KW-1133">Transmembrane helix</keyword>
<proteinExistence type="predicted"/>
<gene>
    <name evidence="9" type="ORF">K435DRAFT_398079</name>
</gene>
<reference evidence="9 10" key="1">
    <citation type="journal article" date="2019" name="Nat. Ecol. Evol.">
        <title>Megaphylogeny resolves global patterns of mushroom evolution.</title>
        <authorList>
            <person name="Varga T."/>
            <person name="Krizsan K."/>
            <person name="Foldi C."/>
            <person name="Dima B."/>
            <person name="Sanchez-Garcia M."/>
            <person name="Sanchez-Ramirez S."/>
            <person name="Szollosi G.J."/>
            <person name="Szarkandi J.G."/>
            <person name="Papp V."/>
            <person name="Albert L."/>
            <person name="Andreopoulos W."/>
            <person name="Angelini C."/>
            <person name="Antonin V."/>
            <person name="Barry K.W."/>
            <person name="Bougher N.L."/>
            <person name="Buchanan P."/>
            <person name="Buyck B."/>
            <person name="Bense V."/>
            <person name="Catcheside P."/>
            <person name="Chovatia M."/>
            <person name="Cooper J."/>
            <person name="Damon W."/>
            <person name="Desjardin D."/>
            <person name="Finy P."/>
            <person name="Geml J."/>
            <person name="Haridas S."/>
            <person name="Hughes K."/>
            <person name="Justo A."/>
            <person name="Karasinski D."/>
            <person name="Kautmanova I."/>
            <person name="Kiss B."/>
            <person name="Kocsube S."/>
            <person name="Kotiranta H."/>
            <person name="LaButti K.M."/>
            <person name="Lechner B.E."/>
            <person name="Liimatainen K."/>
            <person name="Lipzen A."/>
            <person name="Lukacs Z."/>
            <person name="Mihaltcheva S."/>
            <person name="Morgado L.N."/>
            <person name="Niskanen T."/>
            <person name="Noordeloos M.E."/>
            <person name="Ohm R.A."/>
            <person name="Ortiz-Santana B."/>
            <person name="Ovrebo C."/>
            <person name="Racz N."/>
            <person name="Riley R."/>
            <person name="Savchenko A."/>
            <person name="Shiryaev A."/>
            <person name="Soop K."/>
            <person name="Spirin V."/>
            <person name="Szebenyi C."/>
            <person name="Tomsovsky M."/>
            <person name="Tulloss R.E."/>
            <person name="Uehling J."/>
            <person name="Grigoriev I.V."/>
            <person name="Vagvolgyi C."/>
            <person name="Papp T."/>
            <person name="Martin F.M."/>
            <person name="Miettinen O."/>
            <person name="Hibbett D.S."/>
            <person name="Nagy L.G."/>
        </authorList>
    </citation>
    <scope>NUCLEOTIDE SEQUENCE [LARGE SCALE GENOMIC DNA]</scope>
    <source>
        <strain evidence="9 10">CBS 962.96</strain>
    </source>
</reference>
<feature type="region of interest" description="Disordered" evidence="7">
    <location>
        <begin position="315"/>
        <end position="345"/>
    </location>
</feature>
<dbReference type="EMBL" id="ML179579">
    <property type="protein sequence ID" value="THU84824.1"/>
    <property type="molecule type" value="Genomic_DNA"/>
</dbReference>
<name>A0A4S8L809_DENBC</name>
<evidence type="ECO:0000256" key="8">
    <source>
        <dbReference type="SAM" id="Phobius"/>
    </source>
</evidence>
<organism evidence="9 10">
    <name type="scientific">Dendrothele bispora (strain CBS 962.96)</name>
    <dbReference type="NCBI Taxonomy" id="1314807"/>
    <lineage>
        <taxon>Eukaryota</taxon>
        <taxon>Fungi</taxon>
        <taxon>Dikarya</taxon>
        <taxon>Basidiomycota</taxon>
        <taxon>Agaricomycotina</taxon>
        <taxon>Agaricomycetes</taxon>
        <taxon>Agaricomycetidae</taxon>
        <taxon>Agaricales</taxon>
        <taxon>Agaricales incertae sedis</taxon>
        <taxon>Dendrothele</taxon>
    </lineage>
</organism>
<dbReference type="Pfam" id="PF02386">
    <property type="entry name" value="TrkH"/>
    <property type="match status" value="1"/>
</dbReference>
<feature type="compositionally biased region" description="Polar residues" evidence="7">
    <location>
        <begin position="315"/>
        <end position="333"/>
    </location>
</feature>
<evidence type="ECO:0000256" key="4">
    <source>
        <dbReference type="ARBA" id="ARBA00022989"/>
    </source>
</evidence>
<dbReference type="GO" id="GO:1990573">
    <property type="term" value="P:potassium ion import across plasma membrane"/>
    <property type="evidence" value="ECO:0007669"/>
    <property type="project" value="TreeGrafter"/>
</dbReference>
<evidence type="ECO:0000256" key="1">
    <source>
        <dbReference type="ARBA" id="ARBA00004141"/>
    </source>
</evidence>
<feature type="transmembrane region" description="Helical" evidence="8">
    <location>
        <begin position="136"/>
        <end position="153"/>
    </location>
</feature>
<dbReference type="GO" id="GO:0005886">
    <property type="term" value="C:plasma membrane"/>
    <property type="evidence" value="ECO:0007669"/>
    <property type="project" value="TreeGrafter"/>
</dbReference>
<keyword evidence="3 8" id="KW-0812">Transmembrane</keyword>
<dbReference type="InterPro" id="IPR003445">
    <property type="entry name" value="Cat_transpt"/>
</dbReference>
<keyword evidence="10" id="KW-1185">Reference proteome</keyword>
<accession>A0A4S8L809</accession>
<protein>
    <submittedName>
        <fullName evidence="9">Cation transporter</fullName>
    </submittedName>
</protein>
<keyword evidence="5" id="KW-0406">Ion transport</keyword>
<evidence type="ECO:0000313" key="10">
    <source>
        <dbReference type="Proteomes" id="UP000297245"/>
    </source>
</evidence>
<dbReference type="PANTHER" id="PTHR31064">
    <property type="entry name" value="POTASSIUM TRANSPORT PROTEIN DDB_G0292412-RELATED"/>
    <property type="match status" value="1"/>
</dbReference>
<dbReference type="OrthoDB" id="9999863at2759"/>
<evidence type="ECO:0000256" key="3">
    <source>
        <dbReference type="ARBA" id="ARBA00022692"/>
    </source>
</evidence>
<feature type="transmembrane region" description="Helical" evidence="8">
    <location>
        <begin position="202"/>
        <end position="219"/>
    </location>
</feature>
<evidence type="ECO:0000256" key="2">
    <source>
        <dbReference type="ARBA" id="ARBA00022448"/>
    </source>
</evidence>
<comment type="subcellular location">
    <subcellularLocation>
        <location evidence="1">Membrane</location>
        <topology evidence="1">Multi-pass membrane protein</topology>
    </subcellularLocation>
</comment>
<evidence type="ECO:0000256" key="5">
    <source>
        <dbReference type="ARBA" id="ARBA00023065"/>
    </source>
</evidence>
<sequence>MLPFQTAYLMSISLMFAILAGNHALPIFLRFIIWVLSKIAPQNSDAQSAFDFLLHHPRRCYIYLFPSHQTWFLVLCLVLLSATEWLFFEVLDIGIPFFEALSTGTRIICGIFQGLSARAAGFPIVPMSSLAPAVQFMYIIMMYIAVYPVALSIRSTNVYEERSLGIFETPPEGTDDGPADLTEYGPRERVGRYIGWHLRRQLSIDIWWLVWGVFLVAIIERRDIMDENLKWFDMFHILFEMVSAFGCIGLSLGLPTDNFSFSGALHPLSKLVVIVIMVRGRHRGLPVRVDRAIMLPSELVKRDQNLNLNQNYVPEESGQSQEYYGYQGSASFSSDREERTNSYSS</sequence>
<evidence type="ECO:0000256" key="7">
    <source>
        <dbReference type="SAM" id="MobiDB-lite"/>
    </source>
</evidence>
<dbReference type="Proteomes" id="UP000297245">
    <property type="component" value="Unassembled WGS sequence"/>
</dbReference>
<feature type="compositionally biased region" description="Basic and acidic residues" evidence="7">
    <location>
        <begin position="334"/>
        <end position="345"/>
    </location>
</feature>
<dbReference type="AlphaFoldDB" id="A0A4S8L809"/>
<dbReference type="InterPro" id="IPR051143">
    <property type="entry name" value="TrkH_K-transport"/>
</dbReference>
<dbReference type="GO" id="GO:0140107">
    <property type="term" value="F:high-affinity potassium ion transmembrane transporter activity"/>
    <property type="evidence" value="ECO:0007669"/>
    <property type="project" value="TreeGrafter"/>
</dbReference>
<dbReference type="GO" id="GO:0030007">
    <property type="term" value="P:intracellular potassium ion homeostasis"/>
    <property type="evidence" value="ECO:0007669"/>
    <property type="project" value="TreeGrafter"/>
</dbReference>
<evidence type="ECO:0000256" key="6">
    <source>
        <dbReference type="ARBA" id="ARBA00023136"/>
    </source>
</evidence>
<feature type="transmembrane region" description="Helical" evidence="8">
    <location>
        <begin position="231"/>
        <end position="253"/>
    </location>
</feature>
<evidence type="ECO:0000313" key="9">
    <source>
        <dbReference type="EMBL" id="THU84824.1"/>
    </source>
</evidence>
<keyword evidence="6 8" id="KW-0472">Membrane</keyword>